<proteinExistence type="predicted"/>
<evidence type="ECO:0000313" key="2">
    <source>
        <dbReference type="EMBL" id="SDN82085.1"/>
    </source>
</evidence>
<name>A0A1H0EI91_9BACT</name>
<protein>
    <submittedName>
        <fullName evidence="2">Uncharacterized protein</fullName>
    </submittedName>
</protein>
<keyword evidence="1" id="KW-0812">Transmembrane</keyword>
<reference evidence="3" key="1">
    <citation type="submission" date="2016-10" db="EMBL/GenBank/DDBJ databases">
        <authorList>
            <person name="de Groot N.N."/>
        </authorList>
    </citation>
    <scope>NUCLEOTIDE SEQUENCE [LARGE SCALE GENOMIC DNA]</scope>
    <source>
        <strain evidence="3">BP1-145</strain>
    </source>
</reference>
<sequence>MQNFFLPEINGLLGIFLIVLILVFVLKEVKNRRRGKVKVVIDGPYIELGVKPVSEGDEVRFAYKIDNRFVANVRNKTKHAELDLEADSEEELRRKVQETFKAWSQGGKKRELPGDITMVRNN</sequence>
<evidence type="ECO:0000313" key="3">
    <source>
        <dbReference type="Proteomes" id="UP000199134"/>
    </source>
</evidence>
<organism evidence="2 3">
    <name type="scientific">Prevotella communis</name>
    <dbReference type="NCBI Taxonomy" id="2913614"/>
    <lineage>
        <taxon>Bacteria</taxon>
        <taxon>Pseudomonadati</taxon>
        <taxon>Bacteroidota</taxon>
        <taxon>Bacteroidia</taxon>
        <taxon>Bacteroidales</taxon>
        <taxon>Prevotellaceae</taxon>
        <taxon>Prevotella</taxon>
    </lineage>
</organism>
<dbReference type="AlphaFoldDB" id="A0A1H0EI91"/>
<feature type="transmembrane region" description="Helical" evidence="1">
    <location>
        <begin position="6"/>
        <end position="26"/>
    </location>
</feature>
<dbReference type="RefSeq" id="WP_091852113.1">
    <property type="nucleotide sequence ID" value="NZ_FNIW01000003.1"/>
</dbReference>
<evidence type="ECO:0000256" key="1">
    <source>
        <dbReference type="SAM" id="Phobius"/>
    </source>
</evidence>
<comment type="caution">
    <text evidence="2">The sequence shown here is derived from an EMBL/GenBank/DDBJ whole genome shotgun (WGS) entry which is preliminary data.</text>
</comment>
<dbReference type="Proteomes" id="UP000199134">
    <property type="component" value="Unassembled WGS sequence"/>
</dbReference>
<keyword evidence="1" id="KW-1133">Transmembrane helix</keyword>
<keyword evidence="1" id="KW-0472">Membrane</keyword>
<accession>A0A1H0EI91</accession>
<gene>
    <name evidence="2" type="ORF">SAMN04487900_103177</name>
</gene>
<dbReference type="EMBL" id="FNIW01000003">
    <property type="protein sequence ID" value="SDN82085.1"/>
    <property type="molecule type" value="Genomic_DNA"/>
</dbReference>